<evidence type="ECO:0000256" key="4">
    <source>
        <dbReference type="ARBA" id="ARBA00022833"/>
    </source>
</evidence>
<accession>A0A2G9TNK4</accession>
<dbReference type="InterPro" id="IPR036365">
    <property type="entry name" value="PGBD-like_sf"/>
</dbReference>
<dbReference type="Pfam" id="PF00413">
    <property type="entry name" value="Peptidase_M10"/>
    <property type="match status" value="1"/>
</dbReference>
<dbReference type="InterPro" id="IPR024079">
    <property type="entry name" value="MetalloPept_cat_dom_sf"/>
</dbReference>
<dbReference type="GO" id="GO:0030198">
    <property type="term" value="P:extracellular matrix organization"/>
    <property type="evidence" value="ECO:0007669"/>
    <property type="project" value="TreeGrafter"/>
</dbReference>
<sequence length="138" mass="15991">MYHDTTLWFRRFQEAFLLYPSGVIDVPTLAKMSEYRCANRDMYNGAQLRMAAGATRPINSQIILEKTHLWGYRKHEPRGISLFHTLLHEIGHSLGLPHNFYRGSIMYPMLKPAMVPYGTLDDVPNVDKVMLNKLYGDF</sequence>
<dbReference type="GO" id="GO:0004222">
    <property type="term" value="F:metalloendopeptidase activity"/>
    <property type="evidence" value="ECO:0007669"/>
    <property type="project" value="InterPro"/>
</dbReference>
<evidence type="ECO:0000313" key="7">
    <source>
        <dbReference type="Proteomes" id="UP000230423"/>
    </source>
</evidence>
<dbReference type="GO" id="GO:0030574">
    <property type="term" value="P:collagen catabolic process"/>
    <property type="evidence" value="ECO:0007669"/>
    <property type="project" value="TreeGrafter"/>
</dbReference>
<dbReference type="GO" id="GO:0031012">
    <property type="term" value="C:extracellular matrix"/>
    <property type="evidence" value="ECO:0007669"/>
    <property type="project" value="InterPro"/>
</dbReference>
<feature type="domain" description="Peptidase M10 metallopeptidase" evidence="5">
    <location>
        <begin position="48"/>
        <end position="136"/>
    </location>
</feature>
<protein>
    <submittedName>
        <fullName evidence="6">Matrixin</fullName>
    </submittedName>
</protein>
<dbReference type="SUPFAM" id="SSF55486">
    <property type="entry name" value="Metalloproteases ('zincins'), catalytic domain"/>
    <property type="match status" value="1"/>
</dbReference>
<dbReference type="Proteomes" id="UP000230423">
    <property type="component" value="Unassembled WGS sequence"/>
</dbReference>
<keyword evidence="3" id="KW-0378">Hydrolase</keyword>
<proteinExistence type="predicted"/>
<dbReference type="InterPro" id="IPR036366">
    <property type="entry name" value="PGBDSf"/>
</dbReference>
<dbReference type="SUPFAM" id="SSF47090">
    <property type="entry name" value="PGBD-like"/>
    <property type="match status" value="1"/>
</dbReference>
<name>A0A2G9TNK4_TELCI</name>
<dbReference type="PANTHER" id="PTHR10201">
    <property type="entry name" value="MATRIX METALLOPROTEINASE"/>
    <property type="match status" value="1"/>
</dbReference>
<dbReference type="GO" id="GO:0006508">
    <property type="term" value="P:proteolysis"/>
    <property type="evidence" value="ECO:0007669"/>
    <property type="project" value="UniProtKB-KW"/>
</dbReference>
<evidence type="ECO:0000259" key="5">
    <source>
        <dbReference type="Pfam" id="PF00413"/>
    </source>
</evidence>
<evidence type="ECO:0000256" key="3">
    <source>
        <dbReference type="ARBA" id="ARBA00022801"/>
    </source>
</evidence>
<evidence type="ECO:0000256" key="1">
    <source>
        <dbReference type="ARBA" id="ARBA00022670"/>
    </source>
</evidence>
<evidence type="ECO:0000256" key="2">
    <source>
        <dbReference type="ARBA" id="ARBA00022723"/>
    </source>
</evidence>
<dbReference type="EMBL" id="KZ357560">
    <property type="protein sequence ID" value="PIO59551.1"/>
    <property type="molecule type" value="Genomic_DNA"/>
</dbReference>
<organism evidence="6 7">
    <name type="scientific">Teladorsagia circumcincta</name>
    <name type="common">Brown stomach worm</name>
    <name type="synonym">Ostertagia circumcincta</name>
    <dbReference type="NCBI Taxonomy" id="45464"/>
    <lineage>
        <taxon>Eukaryota</taxon>
        <taxon>Metazoa</taxon>
        <taxon>Ecdysozoa</taxon>
        <taxon>Nematoda</taxon>
        <taxon>Chromadorea</taxon>
        <taxon>Rhabditida</taxon>
        <taxon>Rhabditina</taxon>
        <taxon>Rhabditomorpha</taxon>
        <taxon>Strongyloidea</taxon>
        <taxon>Trichostrongylidae</taxon>
        <taxon>Teladorsagia</taxon>
    </lineage>
</organism>
<dbReference type="AlphaFoldDB" id="A0A2G9TNK4"/>
<evidence type="ECO:0000313" key="6">
    <source>
        <dbReference type="EMBL" id="PIO59551.1"/>
    </source>
</evidence>
<dbReference type="GO" id="GO:0008270">
    <property type="term" value="F:zinc ion binding"/>
    <property type="evidence" value="ECO:0007669"/>
    <property type="project" value="InterPro"/>
</dbReference>
<dbReference type="Gene3D" id="1.10.101.10">
    <property type="entry name" value="PGBD-like superfamily/PGBD"/>
    <property type="match status" value="1"/>
</dbReference>
<dbReference type="InterPro" id="IPR001818">
    <property type="entry name" value="Pept_M10_metallopeptidase"/>
</dbReference>
<keyword evidence="7" id="KW-1185">Reference proteome</keyword>
<keyword evidence="4" id="KW-0862">Zinc</keyword>
<dbReference type="PANTHER" id="PTHR10201:SF284">
    <property type="entry name" value="PEPTIDASE METALLOPEPTIDASE DOMAIN-CONTAINING PROTEIN"/>
    <property type="match status" value="1"/>
</dbReference>
<gene>
    <name evidence="6" type="ORF">TELCIR_18984</name>
</gene>
<reference evidence="6 7" key="1">
    <citation type="submission" date="2015-09" db="EMBL/GenBank/DDBJ databases">
        <title>Draft genome of the parasitic nematode Teladorsagia circumcincta isolate WARC Sus (inbred).</title>
        <authorList>
            <person name="Mitreva M."/>
        </authorList>
    </citation>
    <scope>NUCLEOTIDE SEQUENCE [LARGE SCALE GENOMIC DNA]</scope>
    <source>
        <strain evidence="6 7">S</strain>
    </source>
</reference>
<keyword evidence="1" id="KW-0645">Protease</keyword>
<dbReference type="Gene3D" id="3.40.390.10">
    <property type="entry name" value="Collagenase (Catalytic Domain)"/>
    <property type="match status" value="1"/>
</dbReference>
<keyword evidence="2" id="KW-0479">Metal-binding</keyword>
<dbReference type="OrthoDB" id="406838at2759"/>